<keyword evidence="3" id="KW-1185">Reference proteome</keyword>
<dbReference type="AlphaFoldDB" id="A0A418QUI1"/>
<sequence>MPITLSLLTTRAECDEALADLNGELDGYQQRTSNLDYADRRTERTQADVDGRLAGAEAEIAAYEAIMAAPNLTPTLRRQTESKLRRANDRRDNLNDRGGSRSGVARLLSEVDADQVVAQVAVLTAVIGQVTTHRAALPA</sequence>
<name>A0A418QUI1_9BACT</name>
<dbReference type="OrthoDB" id="881447at2"/>
<evidence type="ECO:0000313" key="2">
    <source>
        <dbReference type="EMBL" id="RIY08620.1"/>
    </source>
</evidence>
<gene>
    <name evidence="2" type="ORF">D0T11_13990</name>
</gene>
<evidence type="ECO:0000313" key="3">
    <source>
        <dbReference type="Proteomes" id="UP000284250"/>
    </source>
</evidence>
<protein>
    <submittedName>
        <fullName evidence="2">Uncharacterized protein</fullName>
    </submittedName>
</protein>
<proteinExistence type="predicted"/>
<accession>A0A418QUI1</accession>
<feature type="region of interest" description="Disordered" evidence="1">
    <location>
        <begin position="77"/>
        <end position="101"/>
    </location>
</feature>
<organism evidence="2 3">
    <name type="scientific">Hymenobacter rubripertinctus</name>
    <dbReference type="NCBI Taxonomy" id="2029981"/>
    <lineage>
        <taxon>Bacteria</taxon>
        <taxon>Pseudomonadati</taxon>
        <taxon>Bacteroidota</taxon>
        <taxon>Cytophagia</taxon>
        <taxon>Cytophagales</taxon>
        <taxon>Hymenobacteraceae</taxon>
        <taxon>Hymenobacter</taxon>
    </lineage>
</organism>
<dbReference type="Proteomes" id="UP000284250">
    <property type="component" value="Unassembled WGS sequence"/>
</dbReference>
<evidence type="ECO:0000256" key="1">
    <source>
        <dbReference type="SAM" id="MobiDB-lite"/>
    </source>
</evidence>
<dbReference type="RefSeq" id="WP_119656420.1">
    <property type="nucleotide sequence ID" value="NZ_JBHUOI010000024.1"/>
</dbReference>
<comment type="caution">
    <text evidence="2">The sequence shown here is derived from an EMBL/GenBank/DDBJ whole genome shotgun (WGS) entry which is preliminary data.</text>
</comment>
<feature type="compositionally biased region" description="Basic and acidic residues" evidence="1">
    <location>
        <begin position="78"/>
        <end position="99"/>
    </location>
</feature>
<reference evidence="2 3" key="1">
    <citation type="submission" date="2019-01" db="EMBL/GenBank/DDBJ databases">
        <title>Hymenobacter humicola sp. nov., isolated from soils in Antarctica.</title>
        <authorList>
            <person name="Sedlacek I."/>
            <person name="Holochova P."/>
            <person name="Kralova S."/>
            <person name="Pantucek R."/>
            <person name="Stankova E."/>
            <person name="Vrbovska V."/>
            <person name="Kristofova L."/>
            <person name="Svec P."/>
            <person name="Busse H.-J."/>
        </authorList>
    </citation>
    <scope>NUCLEOTIDE SEQUENCE [LARGE SCALE GENOMIC DNA]</scope>
    <source>
        <strain evidence="2 3">CCM 8852</strain>
    </source>
</reference>
<dbReference type="EMBL" id="QYCN01000021">
    <property type="protein sequence ID" value="RIY08620.1"/>
    <property type="molecule type" value="Genomic_DNA"/>
</dbReference>